<dbReference type="GO" id="GO:0000155">
    <property type="term" value="F:phosphorelay sensor kinase activity"/>
    <property type="evidence" value="ECO:0007669"/>
    <property type="project" value="InterPro"/>
</dbReference>
<keyword evidence="4" id="KW-0418">Kinase</keyword>
<organism evidence="8 9">
    <name type="scientific">Pseudomonas mosselii</name>
    <dbReference type="NCBI Taxonomy" id="78327"/>
    <lineage>
        <taxon>Bacteria</taxon>
        <taxon>Pseudomonadati</taxon>
        <taxon>Pseudomonadota</taxon>
        <taxon>Gammaproteobacteria</taxon>
        <taxon>Pseudomonadales</taxon>
        <taxon>Pseudomonadaceae</taxon>
        <taxon>Pseudomonas</taxon>
    </lineage>
</organism>
<comment type="caution">
    <text evidence="8">The sequence shown here is derived from an EMBL/GenBank/DDBJ whole genome shotgun (WGS) entry which is preliminary data.</text>
</comment>
<dbReference type="InterPro" id="IPR003594">
    <property type="entry name" value="HATPase_dom"/>
</dbReference>
<evidence type="ECO:0000259" key="6">
    <source>
        <dbReference type="PROSITE" id="PS50109"/>
    </source>
</evidence>
<dbReference type="OrthoDB" id="9770473at2"/>
<dbReference type="Gene3D" id="3.30.565.10">
    <property type="entry name" value="Histidine kinase-like ATPase, C-terminal domain"/>
    <property type="match status" value="1"/>
</dbReference>
<dbReference type="AlphaFoldDB" id="A0A5R8ZI86"/>
<evidence type="ECO:0000256" key="1">
    <source>
        <dbReference type="ARBA" id="ARBA00000085"/>
    </source>
</evidence>
<dbReference type="PANTHER" id="PTHR43065:SF42">
    <property type="entry name" value="TWO-COMPONENT SENSOR PPRA"/>
    <property type="match status" value="1"/>
</dbReference>
<dbReference type="Pfam" id="PF00072">
    <property type="entry name" value="Response_reg"/>
    <property type="match status" value="1"/>
</dbReference>
<dbReference type="InterPro" id="IPR036890">
    <property type="entry name" value="HATPase_C_sf"/>
</dbReference>
<sequence>MPDTDHPVWQTPDAEAEHASQRLAWLSEHMAEGFCIVELIDGPHGPLSDYRYVYANAACTRHTGLRKIVGQTLRETLPSEAGAWLGHYASVLQSGQPKHVEQRLQATGRDLSITIYRLEPASARHMAVLFHESSDTLQTQAGRQQLNQQLGQQVDQALDGRTLFAQLVDSSLANVTVVDMDMRLLAINRTARQTFMGLGLPVPAFGDCLRDYPAIFPVAKAQLLALWERALAGEVFVENLTIQLPPTERHFEMRFNILRDSLGNRLGAYLFAYDISERIVEQNRLRETEQALRNAQKMEAVGQLTGGIAHDFNNLLGSIGGALELANLRLAQGRGSEAADLLDIAQQNTARASQLVKRLLTFARHQTLQPCPTDIHTLVAGMRPLILTSLGEHIQWLDLTMADQWLTCVDPSQLENAVLNLCINARDAMPAGGILTLSCANVTLSQAQGETLQLPAGDYVQLKVLDNGTGMDPAVSARVLEPFFTTKPLGQGTGLGLSMVYGFVRQSGGQLHIHSRQGLGTQVHLYLPRHTSDTSAQPPAPEPMPTPPARLGACQVMVVENQQTLRLVIAELLHDQGYQVHTFETAYTALKALQEGVTPDLLITDIGLPGVLDGRQLALAATALYPHLRVLFTTGYDHAQALADFSLTDAMASIGKPFALDSLLACARRLLAQ</sequence>
<dbReference type="InterPro" id="IPR013656">
    <property type="entry name" value="PAS_4"/>
</dbReference>
<protein>
    <recommendedName>
        <fullName evidence="2">histidine kinase</fullName>
        <ecNumber evidence="2">2.7.13.3</ecNumber>
    </recommendedName>
</protein>
<dbReference type="InterPro" id="IPR035965">
    <property type="entry name" value="PAS-like_dom_sf"/>
</dbReference>
<keyword evidence="4" id="KW-0808">Transferase</keyword>
<evidence type="ECO:0000313" key="9">
    <source>
        <dbReference type="Proteomes" id="UP000309819"/>
    </source>
</evidence>
<dbReference type="PROSITE" id="PS50109">
    <property type="entry name" value="HIS_KIN"/>
    <property type="match status" value="1"/>
</dbReference>
<dbReference type="PANTHER" id="PTHR43065">
    <property type="entry name" value="SENSOR HISTIDINE KINASE"/>
    <property type="match status" value="1"/>
</dbReference>
<dbReference type="SUPFAM" id="SSF55785">
    <property type="entry name" value="PYP-like sensor domain (PAS domain)"/>
    <property type="match status" value="2"/>
</dbReference>
<name>A0A5R8ZI86_9PSED</name>
<evidence type="ECO:0000256" key="2">
    <source>
        <dbReference type="ARBA" id="ARBA00012438"/>
    </source>
</evidence>
<dbReference type="InterPro" id="IPR003661">
    <property type="entry name" value="HisK_dim/P_dom"/>
</dbReference>
<feature type="domain" description="Response regulatory" evidence="7">
    <location>
        <begin position="555"/>
        <end position="671"/>
    </location>
</feature>
<accession>A0A5R8ZI86</accession>
<dbReference type="PRINTS" id="PR00344">
    <property type="entry name" value="BCTRLSENSOR"/>
</dbReference>
<dbReference type="Proteomes" id="UP000309819">
    <property type="component" value="Unassembled WGS sequence"/>
</dbReference>
<dbReference type="InterPro" id="IPR004358">
    <property type="entry name" value="Sig_transdc_His_kin-like_C"/>
</dbReference>
<dbReference type="SMART" id="SM00388">
    <property type="entry name" value="HisKA"/>
    <property type="match status" value="1"/>
</dbReference>
<dbReference type="InterPro" id="IPR005467">
    <property type="entry name" value="His_kinase_dom"/>
</dbReference>
<dbReference type="InterPro" id="IPR036097">
    <property type="entry name" value="HisK_dim/P_sf"/>
</dbReference>
<dbReference type="Pfam" id="PF00512">
    <property type="entry name" value="HisKA"/>
    <property type="match status" value="1"/>
</dbReference>
<dbReference type="Gene3D" id="3.30.450.20">
    <property type="entry name" value="PAS domain"/>
    <property type="match status" value="2"/>
</dbReference>
<dbReference type="Pfam" id="PF08448">
    <property type="entry name" value="PAS_4"/>
    <property type="match status" value="1"/>
</dbReference>
<dbReference type="InterPro" id="IPR001789">
    <property type="entry name" value="Sig_transdc_resp-reg_receiver"/>
</dbReference>
<dbReference type="EC" id="2.7.13.3" evidence="2"/>
<feature type="modified residue" description="4-aspartylphosphate" evidence="5">
    <location>
        <position position="605"/>
    </location>
</feature>
<dbReference type="SUPFAM" id="SSF52172">
    <property type="entry name" value="CheY-like"/>
    <property type="match status" value="1"/>
</dbReference>
<evidence type="ECO:0000256" key="4">
    <source>
        <dbReference type="ARBA" id="ARBA00022777"/>
    </source>
</evidence>
<dbReference type="SMART" id="SM00387">
    <property type="entry name" value="HATPase_c"/>
    <property type="match status" value="1"/>
</dbReference>
<gene>
    <name evidence="8" type="ORF">FEM01_04670</name>
</gene>
<dbReference type="CDD" id="cd00082">
    <property type="entry name" value="HisKA"/>
    <property type="match status" value="1"/>
</dbReference>
<comment type="catalytic activity">
    <reaction evidence="1">
        <text>ATP + protein L-histidine = ADP + protein N-phospho-L-histidine.</text>
        <dbReference type="EC" id="2.7.13.3"/>
    </reaction>
</comment>
<dbReference type="InterPro" id="IPR011006">
    <property type="entry name" value="CheY-like_superfamily"/>
</dbReference>
<dbReference type="Pfam" id="PF02518">
    <property type="entry name" value="HATPase_c"/>
    <property type="match status" value="1"/>
</dbReference>
<evidence type="ECO:0000313" key="8">
    <source>
        <dbReference type="EMBL" id="TLP65479.1"/>
    </source>
</evidence>
<keyword evidence="9" id="KW-1185">Reference proteome</keyword>
<keyword evidence="3 5" id="KW-0597">Phosphoprotein</keyword>
<proteinExistence type="predicted"/>
<evidence type="ECO:0000259" key="7">
    <source>
        <dbReference type="PROSITE" id="PS50110"/>
    </source>
</evidence>
<dbReference type="SUPFAM" id="SSF55874">
    <property type="entry name" value="ATPase domain of HSP90 chaperone/DNA topoisomerase II/histidine kinase"/>
    <property type="match status" value="1"/>
</dbReference>
<evidence type="ECO:0000256" key="5">
    <source>
        <dbReference type="PROSITE-ProRule" id="PRU00169"/>
    </source>
</evidence>
<evidence type="ECO:0000256" key="3">
    <source>
        <dbReference type="ARBA" id="ARBA00022553"/>
    </source>
</evidence>
<dbReference type="Gene3D" id="1.10.287.130">
    <property type="match status" value="1"/>
</dbReference>
<dbReference type="Gene3D" id="3.40.50.2300">
    <property type="match status" value="1"/>
</dbReference>
<dbReference type="SUPFAM" id="SSF47384">
    <property type="entry name" value="Homodimeric domain of signal transducing histidine kinase"/>
    <property type="match status" value="1"/>
</dbReference>
<reference evidence="8 9" key="1">
    <citation type="submission" date="2019-05" db="EMBL/GenBank/DDBJ databases">
        <title>Pseudomonas sp. SC006 isolated from lettuce that can produce HBGAs.</title>
        <authorList>
            <person name="Wang D."/>
            <person name="Liao N."/>
            <person name="Liu D."/>
            <person name="Zhang Z."/>
            <person name="Zou S."/>
        </authorList>
    </citation>
    <scope>NUCLEOTIDE SEQUENCE [LARGE SCALE GENOMIC DNA]</scope>
    <source>
        <strain evidence="8 9">SC006</strain>
    </source>
</reference>
<dbReference type="EMBL" id="VAUO01000001">
    <property type="protein sequence ID" value="TLP65479.1"/>
    <property type="molecule type" value="Genomic_DNA"/>
</dbReference>
<dbReference type="SMART" id="SM00448">
    <property type="entry name" value="REC"/>
    <property type="match status" value="1"/>
</dbReference>
<feature type="domain" description="Histidine kinase" evidence="6">
    <location>
        <begin position="307"/>
        <end position="531"/>
    </location>
</feature>
<dbReference type="PROSITE" id="PS50110">
    <property type="entry name" value="RESPONSE_REGULATORY"/>
    <property type="match status" value="1"/>
</dbReference>
<dbReference type="RefSeq" id="WP_138218102.1">
    <property type="nucleotide sequence ID" value="NZ_VAUO01000001.1"/>
</dbReference>